<protein>
    <submittedName>
        <fullName evidence="3">Sterile alpha motif domain-containing protein 9-like</fullName>
    </submittedName>
</protein>
<dbReference type="Pfam" id="PF18738">
    <property type="entry name" value="HEPN_DZIP3"/>
    <property type="match status" value="1"/>
</dbReference>
<proteinExistence type="predicted"/>
<accession>A0A6P8J3H7</accession>
<dbReference type="OrthoDB" id="2337140at2759"/>
<keyword evidence="2" id="KW-1185">Reference proteome</keyword>
<feature type="domain" description="DZIP3-like HEPN" evidence="1">
    <location>
        <begin position="78"/>
        <end position="135"/>
    </location>
</feature>
<organism evidence="2 3">
    <name type="scientific">Actinia tenebrosa</name>
    <name type="common">Australian red waratah sea anemone</name>
    <dbReference type="NCBI Taxonomy" id="6105"/>
    <lineage>
        <taxon>Eukaryota</taxon>
        <taxon>Metazoa</taxon>
        <taxon>Cnidaria</taxon>
        <taxon>Anthozoa</taxon>
        <taxon>Hexacorallia</taxon>
        <taxon>Actiniaria</taxon>
        <taxon>Actiniidae</taxon>
        <taxon>Actinia</taxon>
    </lineage>
</organism>
<dbReference type="PANTHER" id="PTHR16155">
    <property type="entry name" value="DED DOMAIN-CONTAINING PROTEIN"/>
    <property type="match status" value="1"/>
</dbReference>
<gene>
    <name evidence="3" type="primary">LOC116306620</name>
</gene>
<dbReference type="Proteomes" id="UP000515163">
    <property type="component" value="Unplaced"/>
</dbReference>
<dbReference type="FunCoup" id="A0A6P8J3H7">
    <property type="interactions" value="666"/>
</dbReference>
<dbReference type="GeneID" id="116306620"/>
<evidence type="ECO:0000313" key="2">
    <source>
        <dbReference type="Proteomes" id="UP000515163"/>
    </source>
</evidence>
<dbReference type="RefSeq" id="XP_031572563.1">
    <property type="nucleotide sequence ID" value="XM_031716703.1"/>
</dbReference>
<dbReference type="InParanoid" id="A0A6P8J3H7"/>
<reference evidence="3" key="1">
    <citation type="submission" date="2025-08" db="UniProtKB">
        <authorList>
            <consortium name="RefSeq"/>
        </authorList>
    </citation>
    <scope>IDENTIFICATION</scope>
    <source>
        <tissue evidence="3">Tentacle</tissue>
    </source>
</reference>
<dbReference type="KEGG" id="aten:116306620"/>
<evidence type="ECO:0000313" key="3">
    <source>
        <dbReference type="RefSeq" id="XP_031572563.1"/>
    </source>
</evidence>
<dbReference type="GO" id="GO:0005737">
    <property type="term" value="C:cytoplasm"/>
    <property type="evidence" value="ECO:0007669"/>
    <property type="project" value="TreeGrafter"/>
</dbReference>
<name>A0A6P8J3H7_ACTTE</name>
<evidence type="ECO:0000259" key="1">
    <source>
        <dbReference type="Pfam" id="PF18738"/>
    </source>
</evidence>
<sequence length="1353" mass="154789">MYDVGLTALRKLFMDIHPTWSNNSADAKSLVKGSMKLKGHELASFNKGDINKWDVSLITTVLLYSKKCNDEISKKPGFEDAIRSIKDYKNKLVSHPHDEKMSDADYQVHWPAISGHLETIGASKEEIDTILKENVLENGKVYRDLFLQEVAAQSAAVEEIRQQGQMVNEKLDTIIANQTNSGQSDIRNQLSPRRGGPNWDEWMKFFNAVRGFDHCQNNYILITDAISSDLMECFSTLRSVPWKMVLDLDSSSEENGMYKDFASKDGKNSLINMITPAEIGRLSIANLARHIDANKTQWMFVNGRESDGSDGGPQDFEDWEDISVKEISAFFKCFSEPEKLDKNKPVVCLVLPFREETADFLDVTIRRLLENFNDFNLNFVEVTPKDQSSAFPEKLRKKLKSKLCTTDLDPDVLCLGLKQLFNISSQQSYRMPSSQAKISAELTQKEYLYLKEYLDVLYEGCEDLPNMTDDETDEEDEDKFDDLIEEHKKSFMSGNWISFLSLSYNHDAKREISNEIRIHIQRLLDQGPTHPSIVEVSHSPGSGGSTIARRVMWDIHNAYPCTFAKLEDHKLDLEDADSAFLNNLAERISFLQDKCNTTPVVLLDGKHARIDALSNRLSRILKSKGKKAVLLRCNHSSGRHKSQNTESSDVHAVFAVNVKLERSSTDLKEFEEKYKDYIQGFKEIKSVSGLSRVFHFPLVAMLEEFREKLQQIVFESFEEMESTEREIIIVVAFLQRYAAQATPAPLLYEAFKNSVLQPELFHRERQGITYEDISKIMPKHMQFWNLMVPAYPAKYIHRGRFKRTNKFQEMYTLKHPVVAELVLKKAKISLERDTLSIARDFLGLLIYEDNRFIPLMQDLFVQNGCGPGRFSLLFEELKRISPQEAGDVFYEAAEKTKDVVVVTSAARFYAKVPPLPFSKAKELIKMAFKCRNAKEKKKTIHDVNGIVLLKEMKLFSKRGKIKSLQELQDKAEEVLRSFRNARTFPPTFPNPLIGEVKTWLTCIDWIAKNHCHGDTDKALEFITSNDAPPFFRSCVNESFHLLNIVDEIVQTVNTLSDPETTQKEANSGRISLMQTFKKGKSDTDDVIKACRALCSVDRFPTSSELELKRLQVQYVFSSRKALESLNGEGHKYLLDLLTELVEVEKDAIFAKHLMRICVLINGYSLDKGLEVCAIWSRNSSYDALPCFYEMMIYFLKILDGEGLELRSNYQEALENCRKKSEYNCRRTMNTHYLSKAGEGMSRLMNRNTLFQGETEYKSPSETPETYWKTNSRKKLLECCGRIRISPSSYGKKNYHIELLQSNIRLHVAKSAGIGEAGPDFTPNSQVYFVVSFNLLGPVANGITFEPCIRSTFY</sequence>
<dbReference type="PANTHER" id="PTHR16155:SF19">
    <property type="entry name" value="DED DOMAIN-CONTAINING PROTEIN"/>
    <property type="match status" value="1"/>
</dbReference>
<dbReference type="InterPro" id="IPR041249">
    <property type="entry name" value="HEPN_DZIP3"/>
</dbReference>